<keyword evidence="2" id="KW-1185">Reference proteome</keyword>
<name>A0ABS8UX10_DATST</name>
<organism evidence="1 2">
    <name type="scientific">Datura stramonium</name>
    <name type="common">Jimsonweed</name>
    <name type="synonym">Common thornapple</name>
    <dbReference type="NCBI Taxonomy" id="4076"/>
    <lineage>
        <taxon>Eukaryota</taxon>
        <taxon>Viridiplantae</taxon>
        <taxon>Streptophyta</taxon>
        <taxon>Embryophyta</taxon>
        <taxon>Tracheophyta</taxon>
        <taxon>Spermatophyta</taxon>
        <taxon>Magnoliopsida</taxon>
        <taxon>eudicotyledons</taxon>
        <taxon>Gunneridae</taxon>
        <taxon>Pentapetalae</taxon>
        <taxon>asterids</taxon>
        <taxon>lamiids</taxon>
        <taxon>Solanales</taxon>
        <taxon>Solanaceae</taxon>
        <taxon>Solanoideae</taxon>
        <taxon>Datureae</taxon>
        <taxon>Datura</taxon>
    </lineage>
</organism>
<reference evidence="1 2" key="1">
    <citation type="journal article" date="2021" name="BMC Genomics">
        <title>Datura genome reveals duplications of psychoactive alkaloid biosynthetic genes and high mutation rate following tissue culture.</title>
        <authorList>
            <person name="Rajewski A."/>
            <person name="Carter-House D."/>
            <person name="Stajich J."/>
            <person name="Litt A."/>
        </authorList>
    </citation>
    <scope>NUCLEOTIDE SEQUENCE [LARGE SCALE GENOMIC DNA]</scope>
    <source>
        <strain evidence="1">AR-01</strain>
    </source>
</reference>
<protein>
    <recommendedName>
        <fullName evidence="3">Dynamin stalk domain-containing protein</fullName>
    </recommendedName>
</protein>
<evidence type="ECO:0008006" key="3">
    <source>
        <dbReference type="Google" id="ProtNLM"/>
    </source>
</evidence>
<comment type="caution">
    <text evidence="1">The sequence shown here is derived from an EMBL/GenBank/DDBJ whole genome shotgun (WGS) entry which is preliminary data.</text>
</comment>
<dbReference type="EMBL" id="JACEIK010002893">
    <property type="protein sequence ID" value="MCD9639356.1"/>
    <property type="molecule type" value="Genomic_DNA"/>
</dbReference>
<evidence type="ECO:0000313" key="1">
    <source>
        <dbReference type="EMBL" id="MCD9639356.1"/>
    </source>
</evidence>
<dbReference type="Proteomes" id="UP000823775">
    <property type="component" value="Unassembled WGS sequence"/>
</dbReference>
<proteinExistence type="predicted"/>
<accession>A0ABS8UX10</accession>
<gene>
    <name evidence="1" type="ORF">HAX54_023796</name>
</gene>
<sequence length="128" mass="14198">MITNLIDMEMDYINSSHPNFIGGTKAVDMAQPRVEGQQVGRPQPDNDRAYCAEESKTLKRGRLEFSFGPGFGTWERGLEATMWRSISTTRTWGVTSLFGIRGSSVGNSSKRHAAEVVHDIDQAPPIIQ</sequence>
<dbReference type="Gene3D" id="1.20.120.1240">
    <property type="entry name" value="Dynamin, middle domain"/>
    <property type="match status" value="1"/>
</dbReference>
<evidence type="ECO:0000313" key="2">
    <source>
        <dbReference type="Proteomes" id="UP000823775"/>
    </source>
</evidence>